<protein>
    <submittedName>
        <fullName evidence="2">9461_t:CDS:1</fullName>
    </submittedName>
</protein>
<dbReference type="EMBL" id="CAJVPL010001491">
    <property type="protein sequence ID" value="CAG8573696.1"/>
    <property type="molecule type" value="Genomic_DNA"/>
</dbReference>
<dbReference type="AlphaFoldDB" id="A0A9N9BQF0"/>
<dbReference type="OrthoDB" id="6247875at2759"/>
<evidence type="ECO:0000313" key="3">
    <source>
        <dbReference type="Proteomes" id="UP000789831"/>
    </source>
</evidence>
<name>A0A9N9BQF0_9GLOM</name>
<evidence type="ECO:0000256" key="1">
    <source>
        <dbReference type="SAM" id="MobiDB-lite"/>
    </source>
</evidence>
<sequence length="289" mass="32469">MLRASGFKYKQQDVSALASKAWEGEPTVVQNQYRRLAQDCSTILLEMRRNMLGDTERDWRTYMSPNGGEIIFASIISSEDVAADSPCPLRNNSSIEKNEKFIWENNFSMVEPSTHVFNTTHILSHLLPDTPTSHPSPTTGSEYHFPSFDSSLNSSSPSSSYLSNRIGESQPPYSFHYEITTTSPIIDLPTPDEPPHFTWSDLNYVTPLDFHEVLDDENNKEFQYPSTNSAACNDNGNQSSSSVSCSNRGGENNFYFLQDCNNYNSNDNGIFTPPPPQIVHWSSFDSDST</sequence>
<reference evidence="2" key="1">
    <citation type="submission" date="2021-06" db="EMBL/GenBank/DDBJ databases">
        <authorList>
            <person name="Kallberg Y."/>
            <person name="Tangrot J."/>
            <person name="Rosling A."/>
        </authorList>
    </citation>
    <scope>NUCLEOTIDE SEQUENCE</scope>
    <source>
        <strain evidence="2">MT106</strain>
    </source>
</reference>
<accession>A0A9N9BQF0</accession>
<comment type="caution">
    <text evidence="2">The sequence shown here is derived from an EMBL/GenBank/DDBJ whole genome shotgun (WGS) entry which is preliminary data.</text>
</comment>
<organism evidence="2 3">
    <name type="scientific">Ambispora gerdemannii</name>
    <dbReference type="NCBI Taxonomy" id="144530"/>
    <lineage>
        <taxon>Eukaryota</taxon>
        <taxon>Fungi</taxon>
        <taxon>Fungi incertae sedis</taxon>
        <taxon>Mucoromycota</taxon>
        <taxon>Glomeromycotina</taxon>
        <taxon>Glomeromycetes</taxon>
        <taxon>Archaeosporales</taxon>
        <taxon>Ambisporaceae</taxon>
        <taxon>Ambispora</taxon>
    </lineage>
</organism>
<evidence type="ECO:0000313" key="2">
    <source>
        <dbReference type="EMBL" id="CAG8573696.1"/>
    </source>
</evidence>
<dbReference type="Proteomes" id="UP000789831">
    <property type="component" value="Unassembled WGS sequence"/>
</dbReference>
<keyword evidence="3" id="KW-1185">Reference proteome</keyword>
<proteinExistence type="predicted"/>
<feature type="region of interest" description="Disordered" evidence="1">
    <location>
        <begin position="128"/>
        <end position="150"/>
    </location>
</feature>
<gene>
    <name evidence="2" type="ORF">AGERDE_LOCUS7767</name>
</gene>